<dbReference type="InterPro" id="IPR030470">
    <property type="entry name" value="UbiA_prenylTrfase_CS"/>
</dbReference>
<feature type="transmembrane region" description="Helical" evidence="9">
    <location>
        <begin position="272"/>
        <end position="290"/>
    </location>
</feature>
<dbReference type="InterPro" id="IPR044878">
    <property type="entry name" value="UbiA_sf"/>
</dbReference>
<reference evidence="10 11" key="1">
    <citation type="journal article" date="2016" name="Nat. Commun.">
        <title>Thousands of microbial genomes shed light on interconnected biogeochemical processes in an aquifer system.</title>
        <authorList>
            <person name="Anantharaman K."/>
            <person name="Brown C.T."/>
            <person name="Hug L.A."/>
            <person name="Sharon I."/>
            <person name="Castelle C.J."/>
            <person name="Probst A.J."/>
            <person name="Thomas B.C."/>
            <person name="Singh A."/>
            <person name="Wilkins M.J."/>
            <person name="Karaoz U."/>
            <person name="Brodie E.L."/>
            <person name="Williams K.H."/>
            <person name="Hubbard S.S."/>
            <person name="Banfield J.F."/>
        </authorList>
    </citation>
    <scope>NUCLEOTIDE SEQUENCE [LARGE SCALE GENOMIC DNA]</scope>
    <source>
        <strain evidence="11">RBG_16_55_9</strain>
    </source>
</reference>
<evidence type="ECO:0000256" key="4">
    <source>
        <dbReference type="ARBA" id="ARBA00022692"/>
    </source>
</evidence>
<dbReference type="HAMAP" id="MF_00154">
    <property type="entry name" value="CyoE_CtaB"/>
    <property type="match status" value="1"/>
</dbReference>
<dbReference type="UniPathway" id="UPA00834">
    <property type="reaction ID" value="UER00712"/>
</dbReference>
<keyword evidence="4 9" id="KW-0812">Transmembrane</keyword>
<evidence type="ECO:0000256" key="2">
    <source>
        <dbReference type="ARBA" id="ARBA00022475"/>
    </source>
</evidence>
<evidence type="ECO:0000256" key="7">
    <source>
        <dbReference type="ARBA" id="ARBA00023136"/>
    </source>
</evidence>
<dbReference type="Gene3D" id="1.10.357.140">
    <property type="entry name" value="UbiA prenyltransferase"/>
    <property type="match status" value="1"/>
</dbReference>
<gene>
    <name evidence="9" type="primary">ctaB</name>
    <name evidence="10" type="ORF">A2Z21_03180</name>
</gene>
<name>A0A1F5V2L8_FRAXR</name>
<evidence type="ECO:0000256" key="1">
    <source>
        <dbReference type="ARBA" id="ARBA00004651"/>
    </source>
</evidence>
<dbReference type="PANTHER" id="PTHR43448">
    <property type="entry name" value="PROTOHEME IX FARNESYLTRANSFERASE, MITOCHONDRIAL"/>
    <property type="match status" value="1"/>
</dbReference>
<dbReference type="Pfam" id="PF01040">
    <property type="entry name" value="UbiA"/>
    <property type="match status" value="1"/>
</dbReference>
<comment type="similarity">
    <text evidence="9">Belongs to the UbiA prenyltransferase family. Protoheme IX farnesyltransferase subfamily.</text>
</comment>
<sequence>MQVQALPIRKVFSDYMNLTKPRITFLVLVTTLAGLWLGAHGLPPWEVAFVALVGTGLASASAATLNNYIDRDLDVTMERTRGRPLPSGRLRASEALIFGIALGMASFVILGAFVNLLSALLALLAIFVYVAVYTAWLKRRTPLCTVIGGVSGALPPVIGWAAVANQIDPAALVLFAILFLWQPPHFWALALLRKDEYSEAGLPMLPVVHGPAMTHRQISLYAAALLPVSLMLYPLGVVGWGYLLAAAILGLGFVALSILLRFTSNSTRLTRTLFLYSTLYLAVLSVMMLLDCRG</sequence>
<feature type="transmembrane region" description="Helical" evidence="9">
    <location>
        <begin position="169"/>
        <end position="192"/>
    </location>
</feature>
<evidence type="ECO:0000256" key="9">
    <source>
        <dbReference type="HAMAP-Rule" id="MF_00154"/>
    </source>
</evidence>
<keyword evidence="2 9" id="KW-1003">Cell membrane</keyword>
<dbReference type="GO" id="GO:0048034">
    <property type="term" value="P:heme O biosynthetic process"/>
    <property type="evidence" value="ECO:0007669"/>
    <property type="project" value="UniProtKB-UniRule"/>
</dbReference>
<proteinExistence type="inferred from homology"/>
<keyword evidence="5 9" id="KW-1133">Transmembrane helix</keyword>
<comment type="catalytic activity">
    <reaction evidence="8 9">
        <text>heme b + (2E,6E)-farnesyl diphosphate + H2O = Fe(II)-heme o + diphosphate</text>
        <dbReference type="Rhea" id="RHEA:28070"/>
        <dbReference type="ChEBI" id="CHEBI:15377"/>
        <dbReference type="ChEBI" id="CHEBI:33019"/>
        <dbReference type="ChEBI" id="CHEBI:60344"/>
        <dbReference type="ChEBI" id="CHEBI:60530"/>
        <dbReference type="ChEBI" id="CHEBI:175763"/>
        <dbReference type="EC" id="2.5.1.141"/>
    </reaction>
</comment>
<dbReference type="PANTHER" id="PTHR43448:SF2">
    <property type="entry name" value="PROTOHEME IX FARNESYLTRANSFERASE, MITOCHONDRIAL"/>
    <property type="match status" value="1"/>
</dbReference>
<comment type="miscellaneous">
    <text evidence="9">Carbon 2 of the heme B porphyrin ring is defined according to the Fischer nomenclature.</text>
</comment>
<comment type="caution">
    <text evidence="10">The sequence shown here is derived from an EMBL/GenBank/DDBJ whole genome shotgun (WGS) entry which is preliminary data.</text>
</comment>
<dbReference type="InterPro" id="IPR006369">
    <property type="entry name" value="Protohaem_IX_farnesylTrfase"/>
</dbReference>
<dbReference type="PROSITE" id="PS00943">
    <property type="entry name" value="UBIA"/>
    <property type="match status" value="1"/>
</dbReference>
<keyword evidence="3 9" id="KW-0808">Transferase</keyword>
<dbReference type="EC" id="2.5.1.141" evidence="9"/>
<keyword evidence="7 9" id="KW-0472">Membrane</keyword>
<feature type="transmembrane region" description="Helical" evidence="9">
    <location>
        <begin position="90"/>
        <end position="110"/>
    </location>
</feature>
<comment type="function">
    <text evidence="9">Converts heme B (protoheme IX) to heme O by substitution of the vinyl group on carbon 2 of heme B porphyrin ring with a hydroxyethyl farnesyl side group.</text>
</comment>
<dbReference type="STRING" id="1817864.A2Z21_03180"/>
<feature type="transmembrane region" description="Helical" evidence="9">
    <location>
        <begin position="143"/>
        <end position="163"/>
    </location>
</feature>
<comment type="pathway">
    <text evidence="9">Porphyrin-containing compound metabolism; heme O biosynthesis; heme O from protoheme: step 1/1.</text>
</comment>
<dbReference type="InterPro" id="IPR000537">
    <property type="entry name" value="UbiA_prenyltransferase"/>
</dbReference>
<comment type="subcellular location">
    <subcellularLocation>
        <location evidence="1 9">Cell membrane</location>
        <topology evidence="1 9">Multi-pass membrane protein</topology>
    </subcellularLocation>
</comment>
<evidence type="ECO:0000313" key="11">
    <source>
        <dbReference type="Proteomes" id="UP000179157"/>
    </source>
</evidence>
<evidence type="ECO:0000256" key="6">
    <source>
        <dbReference type="ARBA" id="ARBA00023133"/>
    </source>
</evidence>
<evidence type="ECO:0000313" key="10">
    <source>
        <dbReference type="EMBL" id="OGF57171.1"/>
    </source>
</evidence>
<evidence type="ECO:0000256" key="5">
    <source>
        <dbReference type="ARBA" id="ARBA00022989"/>
    </source>
</evidence>
<feature type="transmembrane region" description="Helical" evidence="9">
    <location>
        <begin position="23"/>
        <end position="42"/>
    </location>
</feature>
<protein>
    <recommendedName>
        <fullName evidence="9">Protoheme IX farnesyltransferase</fullName>
        <ecNumber evidence="9">2.5.1.141</ecNumber>
    </recommendedName>
    <alternativeName>
        <fullName evidence="9">Heme B farnesyltransferase</fullName>
    </alternativeName>
    <alternativeName>
        <fullName evidence="9">Heme O synthase</fullName>
    </alternativeName>
</protein>
<dbReference type="CDD" id="cd13957">
    <property type="entry name" value="PT_UbiA_Cox10"/>
    <property type="match status" value="1"/>
</dbReference>
<dbReference type="GO" id="GO:0008495">
    <property type="term" value="F:protoheme IX farnesyltransferase activity"/>
    <property type="evidence" value="ECO:0007669"/>
    <property type="project" value="UniProtKB-UniRule"/>
</dbReference>
<evidence type="ECO:0000256" key="3">
    <source>
        <dbReference type="ARBA" id="ARBA00022679"/>
    </source>
</evidence>
<dbReference type="NCBIfam" id="NF003349">
    <property type="entry name" value="PRK04375.1-2"/>
    <property type="match status" value="1"/>
</dbReference>
<feature type="transmembrane region" description="Helical" evidence="9">
    <location>
        <begin position="116"/>
        <end position="136"/>
    </location>
</feature>
<feature type="transmembrane region" description="Helical" evidence="9">
    <location>
        <begin position="48"/>
        <end position="69"/>
    </location>
</feature>
<accession>A0A1F5V2L8</accession>
<feature type="transmembrane region" description="Helical" evidence="9">
    <location>
        <begin position="242"/>
        <end position="260"/>
    </location>
</feature>
<dbReference type="GO" id="GO:0005886">
    <property type="term" value="C:plasma membrane"/>
    <property type="evidence" value="ECO:0007669"/>
    <property type="project" value="UniProtKB-SubCell"/>
</dbReference>
<evidence type="ECO:0000256" key="8">
    <source>
        <dbReference type="ARBA" id="ARBA00047690"/>
    </source>
</evidence>
<dbReference type="EMBL" id="MFGX01000017">
    <property type="protein sequence ID" value="OGF57171.1"/>
    <property type="molecule type" value="Genomic_DNA"/>
</dbReference>
<dbReference type="Proteomes" id="UP000179157">
    <property type="component" value="Unassembled WGS sequence"/>
</dbReference>
<dbReference type="AlphaFoldDB" id="A0A1F5V2L8"/>
<organism evidence="10 11">
    <name type="scientific">Fraserbacteria sp. (strain RBG_16_55_9)</name>
    <dbReference type="NCBI Taxonomy" id="1817864"/>
    <lineage>
        <taxon>Bacteria</taxon>
        <taxon>Candidatus Fraseribacteriota</taxon>
    </lineage>
</organism>
<keyword evidence="6 9" id="KW-0350">Heme biosynthesis</keyword>
<dbReference type="FunFam" id="1.10.357.140:FF:000001">
    <property type="entry name" value="Protoheme IX farnesyltransferase"/>
    <property type="match status" value="1"/>
</dbReference>
<feature type="transmembrane region" description="Helical" evidence="9">
    <location>
        <begin position="218"/>
        <end position="236"/>
    </location>
</feature>
<dbReference type="NCBIfam" id="TIGR01473">
    <property type="entry name" value="cyoE_ctaB"/>
    <property type="match status" value="1"/>
</dbReference>